<evidence type="ECO:0000313" key="12">
    <source>
        <dbReference type="EMBL" id="MBB2990540.1"/>
    </source>
</evidence>
<comment type="catalytic activity">
    <reaction evidence="1">
        <text>(R)-methylmalonyl-CoA = succinyl-CoA</text>
        <dbReference type="Rhea" id="RHEA:22888"/>
        <dbReference type="ChEBI" id="CHEBI:57292"/>
        <dbReference type="ChEBI" id="CHEBI:57326"/>
        <dbReference type="EC" id="5.4.99.2"/>
    </reaction>
</comment>
<keyword evidence="13" id="KW-1185">Reference proteome</keyword>
<dbReference type="EC" id="5.4.99.2" evidence="10"/>
<dbReference type="InterPro" id="IPR016176">
    <property type="entry name" value="Cbl-dep_enz_cat"/>
</dbReference>
<sequence length="621" mass="64833">MQKPSAGSAGVVDSDLDRWRSAVAGVLAKSTKKDPAELGAEPERLLDSDTYDGFPIRPLYTRRDEIAEPALPGRWPFVRGGDALRDVKAGWKVADVYPADGAPAAEANGAILLGLTEGISALILRIGDGAVAPAELNQLLEGVYLDLVPIVVETTGDGSTFAATVDALTNLLSGLDDEQRARLSLDLGADPLTAPLAGRSAPPLDAVVAAAQQVAGYDGHIRTVTVDGPTFHNSGANASWELGAAVAAGVSYLRHLVDAGLPTAAALGQISFRFAADDDQFQSIAKLRAARRLWARVAEVVGEPDAGAATIIATTSLPMMSQRDPWVNMLRTTVAAFAAGVGGADIVAVHPFDVAIDGGFPGTARSFARRIARNTQLLLLEESHIGRVLDPAGGSWFVEDLTRELAEQAWAHFQQIEAEGGFEAAREHIAAQIGEVARRRAVDIAHRRTSLTGVNEFPNLGEVPLPQGDPLPAVQRYAAGFEALRNRSDAYLEKHGARPKALLLPLGPLAEHNIRTTFTSNLLASGGVEAVNPGPLDASGVQAAVTDAGASDVAVICGTDARYADEVEAVVEAARAAGLTHVLLAGPEKAVAAAQSKPDGYLTAKIDAVEALSDLLTRLGA</sequence>
<accession>A0A839Q352</accession>
<evidence type="ECO:0000313" key="13">
    <source>
        <dbReference type="Proteomes" id="UP000550501"/>
    </source>
</evidence>
<dbReference type="Pfam" id="PF01642">
    <property type="entry name" value="MM_CoA_mutase"/>
    <property type="match status" value="1"/>
</dbReference>
<comment type="similarity">
    <text evidence="5">Belongs to the methylmalonyl-CoA mutase family.</text>
</comment>
<evidence type="ECO:0000256" key="10">
    <source>
        <dbReference type="NCBIfam" id="TIGR00642"/>
    </source>
</evidence>
<dbReference type="CDD" id="cd03677">
    <property type="entry name" value="MM_CoA_mutase_beta"/>
    <property type="match status" value="1"/>
</dbReference>
<proteinExistence type="inferred from homology"/>
<dbReference type="SUPFAM" id="SSF51703">
    <property type="entry name" value="Cobalamin (vitamin B12)-dependent enzymes"/>
    <property type="match status" value="1"/>
</dbReference>
<gene>
    <name evidence="12" type="ORF">FHR72_002008</name>
</gene>
<evidence type="ECO:0000256" key="4">
    <source>
        <dbReference type="ARBA" id="ARBA00005146"/>
    </source>
</evidence>
<reference evidence="12 13" key="1">
    <citation type="submission" date="2020-08" db="EMBL/GenBank/DDBJ databases">
        <title>The Agave Microbiome: Exploring the role of microbial communities in plant adaptations to desert environments.</title>
        <authorList>
            <person name="Partida-Martinez L.P."/>
        </authorList>
    </citation>
    <scope>NUCLEOTIDE SEQUENCE [LARGE SCALE GENOMIC DNA]</scope>
    <source>
        <strain evidence="12 13">AT2.18</strain>
    </source>
</reference>
<dbReference type="EMBL" id="JACHVU010000003">
    <property type="protein sequence ID" value="MBB2990540.1"/>
    <property type="molecule type" value="Genomic_DNA"/>
</dbReference>
<dbReference type="InterPro" id="IPR036724">
    <property type="entry name" value="Cobalamin-bd_sf"/>
</dbReference>
<dbReference type="GO" id="GO:0046872">
    <property type="term" value="F:metal ion binding"/>
    <property type="evidence" value="ECO:0007669"/>
    <property type="project" value="InterPro"/>
</dbReference>
<dbReference type="InterPro" id="IPR004608">
    <property type="entry name" value="MMCoA_mutase_b"/>
</dbReference>
<evidence type="ECO:0000256" key="1">
    <source>
        <dbReference type="ARBA" id="ARBA00000290"/>
    </source>
</evidence>
<comment type="subunit">
    <text evidence="6">Heterodimer of an alpha and a beta chain.</text>
</comment>
<evidence type="ECO:0000256" key="7">
    <source>
        <dbReference type="ARBA" id="ARBA00022628"/>
    </source>
</evidence>
<evidence type="ECO:0000259" key="11">
    <source>
        <dbReference type="Pfam" id="PF01642"/>
    </source>
</evidence>
<protein>
    <recommendedName>
        <fullName evidence="10">Methylmalonyl-CoA mutase small subunit</fullName>
        <ecNumber evidence="10">5.4.99.2</ecNumber>
    </recommendedName>
</protein>
<evidence type="ECO:0000256" key="3">
    <source>
        <dbReference type="ARBA" id="ARBA00003359"/>
    </source>
</evidence>
<keyword evidence="9" id="KW-0170">Cobalt</keyword>
<evidence type="ECO:0000256" key="8">
    <source>
        <dbReference type="ARBA" id="ARBA00023235"/>
    </source>
</evidence>
<feature type="domain" description="Methylmalonyl-CoA mutase alpha/beta chain catalytic" evidence="11">
    <location>
        <begin position="135"/>
        <end position="489"/>
    </location>
</feature>
<evidence type="ECO:0000256" key="2">
    <source>
        <dbReference type="ARBA" id="ARBA00001922"/>
    </source>
</evidence>
<evidence type="ECO:0000256" key="5">
    <source>
        <dbReference type="ARBA" id="ARBA00008465"/>
    </source>
</evidence>
<keyword evidence="7" id="KW-0846">Cobalamin</keyword>
<organism evidence="12 13">
    <name type="scientific">Mycolicibacterium iranicum</name>
    <name type="common">Mycobacterium iranicum</name>
    <dbReference type="NCBI Taxonomy" id="912594"/>
    <lineage>
        <taxon>Bacteria</taxon>
        <taxon>Bacillati</taxon>
        <taxon>Actinomycetota</taxon>
        <taxon>Actinomycetes</taxon>
        <taxon>Mycobacteriales</taxon>
        <taxon>Mycobacteriaceae</taxon>
        <taxon>Mycolicibacterium</taxon>
    </lineage>
</organism>
<dbReference type="AlphaFoldDB" id="A0A839Q352"/>
<comment type="caution">
    <text evidence="12">The sequence shown here is derived from an EMBL/GenBank/DDBJ whole genome shotgun (WGS) entry which is preliminary data.</text>
</comment>
<dbReference type="GO" id="GO:0004494">
    <property type="term" value="F:methylmalonyl-CoA mutase activity"/>
    <property type="evidence" value="ECO:0007669"/>
    <property type="project" value="UniProtKB-UniRule"/>
</dbReference>
<dbReference type="PROSITE" id="PS00544">
    <property type="entry name" value="METMALONYL_COA_MUTASE"/>
    <property type="match status" value="1"/>
</dbReference>
<evidence type="ECO:0000256" key="9">
    <source>
        <dbReference type="ARBA" id="ARBA00023285"/>
    </source>
</evidence>
<evidence type="ECO:0000256" key="6">
    <source>
        <dbReference type="ARBA" id="ARBA00011870"/>
    </source>
</evidence>
<dbReference type="GO" id="GO:0031419">
    <property type="term" value="F:cobalamin binding"/>
    <property type="evidence" value="ECO:0007669"/>
    <property type="project" value="UniProtKB-KW"/>
</dbReference>
<comment type="cofactor">
    <cofactor evidence="2">
        <name>adenosylcob(III)alamin</name>
        <dbReference type="ChEBI" id="CHEBI:18408"/>
    </cofactor>
</comment>
<dbReference type="SUPFAM" id="SSF52242">
    <property type="entry name" value="Cobalamin (vitamin B12)-binding domain"/>
    <property type="match status" value="1"/>
</dbReference>
<dbReference type="UniPathway" id="UPA00945">
    <property type="reaction ID" value="UER00910"/>
</dbReference>
<dbReference type="NCBIfam" id="TIGR00642">
    <property type="entry name" value="mmCoA_mut_beta"/>
    <property type="match status" value="1"/>
</dbReference>
<dbReference type="Proteomes" id="UP000550501">
    <property type="component" value="Unassembled WGS sequence"/>
</dbReference>
<comment type="function">
    <text evidence="3">Catalyzes the isomerization of succinyl-CoA to methylmalonyl-CoA during synthesis of propionate from tricarboxylic acid-cycle intermediates.</text>
</comment>
<keyword evidence="8 12" id="KW-0413">Isomerase</keyword>
<dbReference type="Gene3D" id="3.40.50.280">
    <property type="entry name" value="Cobalamin-binding domain"/>
    <property type="match status" value="1"/>
</dbReference>
<dbReference type="PANTHER" id="PTHR48101:SF4">
    <property type="entry name" value="METHYLMALONYL-COA MUTASE, MITOCHONDRIAL"/>
    <property type="match status" value="1"/>
</dbReference>
<dbReference type="GO" id="GO:0019652">
    <property type="term" value="P:lactate fermentation to propionate and acetate"/>
    <property type="evidence" value="ECO:0007669"/>
    <property type="project" value="InterPro"/>
</dbReference>
<name>A0A839Q352_MYCIR</name>
<dbReference type="InterPro" id="IPR006099">
    <property type="entry name" value="MeMalonylCoA_mutase_a/b_cat"/>
</dbReference>
<dbReference type="PANTHER" id="PTHR48101">
    <property type="entry name" value="METHYLMALONYL-COA MUTASE, MITOCHONDRIAL-RELATED"/>
    <property type="match status" value="1"/>
</dbReference>
<dbReference type="Gene3D" id="3.20.20.240">
    <property type="entry name" value="Methylmalonyl-CoA mutase"/>
    <property type="match status" value="1"/>
</dbReference>
<comment type="pathway">
    <text evidence="4">Metabolic intermediate metabolism; propanoyl-CoA degradation; succinyl-CoA from propanoyl-CoA: step 3/3.</text>
</comment>
<dbReference type="InterPro" id="IPR058549">
    <property type="entry name" value="MeMalonylCoA_mutase_a/b_site"/>
</dbReference>